<dbReference type="Proteomes" id="UP001487740">
    <property type="component" value="Unassembled WGS sequence"/>
</dbReference>
<proteinExistence type="predicted"/>
<gene>
    <name evidence="1" type="ORF">O3P69_000996</name>
</gene>
<reference evidence="1 2" key="1">
    <citation type="submission" date="2023-03" db="EMBL/GenBank/DDBJ databases">
        <title>High-quality genome of Scylla paramamosain provides insights in environmental adaptation.</title>
        <authorList>
            <person name="Zhang L."/>
        </authorList>
    </citation>
    <scope>NUCLEOTIDE SEQUENCE [LARGE SCALE GENOMIC DNA]</scope>
    <source>
        <strain evidence="1">LZ_2023a</strain>
        <tissue evidence="1">Muscle</tissue>
    </source>
</reference>
<dbReference type="AlphaFoldDB" id="A0AAW0UWY0"/>
<evidence type="ECO:0000313" key="1">
    <source>
        <dbReference type="EMBL" id="KAK8403177.1"/>
    </source>
</evidence>
<sequence>MWSLAHHMLHWRARAAEWHAQRQLRLSEDLSKCTVQCILHNLAYGRGRYLHQLTCNTRREPRAAIPAWKQMLQWSLPKRNPNQLRIQSLDVAANKANAQSHRSGH</sequence>
<name>A0AAW0UWY0_SCYPA</name>
<dbReference type="EMBL" id="JARAKH010000007">
    <property type="protein sequence ID" value="KAK8403177.1"/>
    <property type="molecule type" value="Genomic_DNA"/>
</dbReference>
<comment type="caution">
    <text evidence="1">The sequence shown here is derived from an EMBL/GenBank/DDBJ whole genome shotgun (WGS) entry which is preliminary data.</text>
</comment>
<accession>A0AAW0UWY0</accession>
<organism evidence="1 2">
    <name type="scientific">Scylla paramamosain</name>
    <name type="common">Mud crab</name>
    <dbReference type="NCBI Taxonomy" id="85552"/>
    <lineage>
        <taxon>Eukaryota</taxon>
        <taxon>Metazoa</taxon>
        <taxon>Ecdysozoa</taxon>
        <taxon>Arthropoda</taxon>
        <taxon>Crustacea</taxon>
        <taxon>Multicrustacea</taxon>
        <taxon>Malacostraca</taxon>
        <taxon>Eumalacostraca</taxon>
        <taxon>Eucarida</taxon>
        <taxon>Decapoda</taxon>
        <taxon>Pleocyemata</taxon>
        <taxon>Brachyura</taxon>
        <taxon>Eubrachyura</taxon>
        <taxon>Portunoidea</taxon>
        <taxon>Portunidae</taxon>
        <taxon>Portuninae</taxon>
        <taxon>Scylla</taxon>
    </lineage>
</organism>
<protein>
    <submittedName>
        <fullName evidence="1">Uncharacterized protein</fullName>
    </submittedName>
</protein>
<keyword evidence="2" id="KW-1185">Reference proteome</keyword>
<evidence type="ECO:0000313" key="2">
    <source>
        <dbReference type="Proteomes" id="UP001487740"/>
    </source>
</evidence>